<name>A0ABW3NPF7_9FLAO</name>
<dbReference type="InterPro" id="IPR036390">
    <property type="entry name" value="WH_DNA-bd_sf"/>
</dbReference>
<accession>A0ABW3NPF7</accession>
<sequence>MSKPKNLKSRKEELIERLGVYKENEEQLAPLAARILATLILTGRKGVTFEGLVTDLKASKSTICTHLNTLQASGRVSYFTKPGDRKRYFIVSPNHLIQIMDEMMEKWSAQKQIHQDILDYKTAANQEIDQEEESKFDLEFHKDYLEFLGEAGKSIKKLKEKIINKHLQDE</sequence>
<dbReference type="SUPFAM" id="SSF46785">
    <property type="entry name" value="Winged helix' DNA-binding domain"/>
    <property type="match status" value="1"/>
</dbReference>
<dbReference type="Proteomes" id="UP001597131">
    <property type="component" value="Unassembled WGS sequence"/>
</dbReference>
<evidence type="ECO:0000313" key="1">
    <source>
        <dbReference type="EMBL" id="MFD1094624.1"/>
    </source>
</evidence>
<organism evidence="1 2">
    <name type="scientific">Salegentibacter chungangensis</name>
    <dbReference type="NCBI Taxonomy" id="1335724"/>
    <lineage>
        <taxon>Bacteria</taxon>
        <taxon>Pseudomonadati</taxon>
        <taxon>Bacteroidota</taxon>
        <taxon>Flavobacteriia</taxon>
        <taxon>Flavobacteriales</taxon>
        <taxon>Flavobacteriaceae</taxon>
        <taxon>Salegentibacter</taxon>
    </lineage>
</organism>
<protein>
    <submittedName>
        <fullName evidence="1">GbsR/MarR family transcriptional regulator</fullName>
    </submittedName>
</protein>
<dbReference type="InterPro" id="IPR036388">
    <property type="entry name" value="WH-like_DNA-bd_sf"/>
</dbReference>
<evidence type="ECO:0000313" key="2">
    <source>
        <dbReference type="Proteomes" id="UP001597131"/>
    </source>
</evidence>
<dbReference type="Gene3D" id="1.10.10.10">
    <property type="entry name" value="Winged helix-like DNA-binding domain superfamily/Winged helix DNA-binding domain"/>
    <property type="match status" value="1"/>
</dbReference>
<comment type="caution">
    <text evidence="1">The sequence shown here is derived from an EMBL/GenBank/DDBJ whole genome shotgun (WGS) entry which is preliminary data.</text>
</comment>
<dbReference type="EMBL" id="JBHTLI010000001">
    <property type="protein sequence ID" value="MFD1094624.1"/>
    <property type="molecule type" value="Genomic_DNA"/>
</dbReference>
<reference evidence="2" key="1">
    <citation type="journal article" date="2019" name="Int. J. Syst. Evol. Microbiol.">
        <title>The Global Catalogue of Microorganisms (GCM) 10K type strain sequencing project: providing services to taxonomists for standard genome sequencing and annotation.</title>
        <authorList>
            <consortium name="The Broad Institute Genomics Platform"/>
            <consortium name="The Broad Institute Genome Sequencing Center for Infectious Disease"/>
            <person name="Wu L."/>
            <person name="Ma J."/>
        </authorList>
    </citation>
    <scope>NUCLEOTIDE SEQUENCE [LARGE SCALE GENOMIC DNA]</scope>
    <source>
        <strain evidence="2">CCUG 64793</strain>
    </source>
</reference>
<gene>
    <name evidence="1" type="ORF">ACFQ3Q_02585</name>
</gene>
<proteinExistence type="predicted"/>
<dbReference type="RefSeq" id="WP_380742623.1">
    <property type="nucleotide sequence ID" value="NZ_JBHTLI010000001.1"/>
</dbReference>
<keyword evidence="2" id="KW-1185">Reference proteome</keyword>